<sequence length="119" mass="13546">MVSEGFDLITGDFLMTFTGAVLATNIITHFIKDYTPDYLDKKIITLLVVVSIMFTSELVFGSITMKSVYLDFLNSFMVAAAAMGNYEILTSKTKIRMMKELEKEISQKTEDEIKKNFEM</sequence>
<keyword evidence="1" id="KW-1133">Transmembrane helix</keyword>
<keyword evidence="1" id="KW-0472">Membrane</keyword>
<accession>A0A239B567</accession>
<protein>
    <submittedName>
        <fullName evidence="2">Uncharacterized protein</fullName>
    </submittedName>
</protein>
<evidence type="ECO:0000313" key="2">
    <source>
        <dbReference type="EMBL" id="SNS03010.1"/>
    </source>
</evidence>
<evidence type="ECO:0000256" key="1">
    <source>
        <dbReference type="SAM" id="Phobius"/>
    </source>
</evidence>
<feature type="transmembrane region" description="Helical" evidence="1">
    <location>
        <begin position="69"/>
        <end position="89"/>
    </location>
</feature>
<dbReference type="RefSeq" id="WP_089281528.1">
    <property type="nucleotide sequence ID" value="NZ_FZOJ01000003.1"/>
</dbReference>
<dbReference type="EMBL" id="FZOJ01000003">
    <property type="protein sequence ID" value="SNS03010.1"/>
    <property type="molecule type" value="Genomic_DNA"/>
</dbReference>
<organism evidence="2 3">
    <name type="scientific">Anaerovirgula multivorans</name>
    <dbReference type="NCBI Taxonomy" id="312168"/>
    <lineage>
        <taxon>Bacteria</taxon>
        <taxon>Bacillati</taxon>
        <taxon>Bacillota</taxon>
        <taxon>Clostridia</taxon>
        <taxon>Peptostreptococcales</taxon>
        <taxon>Natronincolaceae</taxon>
        <taxon>Anaerovirgula</taxon>
    </lineage>
</organism>
<feature type="transmembrane region" description="Helical" evidence="1">
    <location>
        <begin position="13"/>
        <end position="31"/>
    </location>
</feature>
<name>A0A239B567_9FIRM</name>
<reference evidence="2 3" key="1">
    <citation type="submission" date="2017-06" db="EMBL/GenBank/DDBJ databases">
        <authorList>
            <person name="Kim H.J."/>
            <person name="Triplett B.A."/>
        </authorList>
    </citation>
    <scope>NUCLEOTIDE SEQUENCE [LARGE SCALE GENOMIC DNA]</scope>
    <source>
        <strain evidence="2 3">SCA</strain>
    </source>
</reference>
<keyword evidence="1" id="KW-0812">Transmembrane</keyword>
<evidence type="ECO:0000313" key="3">
    <source>
        <dbReference type="Proteomes" id="UP000198304"/>
    </source>
</evidence>
<dbReference type="OrthoDB" id="1957210at2"/>
<dbReference type="AlphaFoldDB" id="A0A239B567"/>
<feature type="transmembrane region" description="Helical" evidence="1">
    <location>
        <begin position="43"/>
        <end position="63"/>
    </location>
</feature>
<gene>
    <name evidence="2" type="ORF">SAMN05446037_100311</name>
</gene>
<dbReference type="Proteomes" id="UP000198304">
    <property type="component" value="Unassembled WGS sequence"/>
</dbReference>
<keyword evidence="3" id="KW-1185">Reference proteome</keyword>
<proteinExistence type="predicted"/>